<accession>A0AAE3RBL7</accession>
<name>A0AAE3RBL7_9BACT</name>
<evidence type="ECO:0000256" key="1">
    <source>
        <dbReference type="SAM" id="SignalP"/>
    </source>
</evidence>
<proteinExistence type="predicted"/>
<comment type="caution">
    <text evidence="2">The sequence shown here is derived from an EMBL/GenBank/DDBJ whole genome shotgun (WGS) entry which is preliminary data.</text>
</comment>
<feature type="signal peptide" evidence="1">
    <location>
        <begin position="1"/>
        <end position="19"/>
    </location>
</feature>
<dbReference type="AlphaFoldDB" id="A0AAE3RBL7"/>
<feature type="chain" id="PRO_5042017054" description="DUF4377 domain-containing protein" evidence="1">
    <location>
        <begin position="20"/>
        <end position="246"/>
    </location>
</feature>
<reference evidence="2" key="1">
    <citation type="submission" date="2023-05" db="EMBL/GenBank/DDBJ databases">
        <authorList>
            <person name="Zhang X."/>
        </authorList>
    </citation>
    <scope>NUCLEOTIDE SEQUENCE</scope>
    <source>
        <strain evidence="2">BD1B2-1</strain>
    </source>
</reference>
<dbReference type="PROSITE" id="PS51257">
    <property type="entry name" value="PROKAR_LIPOPROTEIN"/>
    <property type="match status" value="1"/>
</dbReference>
<evidence type="ECO:0000313" key="2">
    <source>
        <dbReference type="EMBL" id="MDJ1505240.1"/>
    </source>
</evidence>
<dbReference type="Gene3D" id="2.60.40.2340">
    <property type="match status" value="1"/>
</dbReference>
<keyword evidence="3" id="KW-1185">Reference proteome</keyword>
<gene>
    <name evidence="2" type="ORF">QNI22_31585</name>
</gene>
<organism evidence="2 3">
    <name type="scientific">Xanthocytophaga agilis</name>
    <dbReference type="NCBI Taxonomy" id="3048010"/>
    <lineage>
        <taxon>Bacteria</taxon>
        <taxon>Pseudomonadati</taxon>
        <taxon>Bacteroidota</taxon>
        <taxon>Cytophagia</taxon>
        <taxon>Cytophagales</taxon>
        <taxon>Rhodocytophagaceae</taxon>
        <taxon>Xanthocytophaga</taxon>
    </lineage>
</organism>
<sequence length="246" mass="27038">MSYLSKLANTLLLSLVLMACTKTEVIGPPTLSSSRILSYKVTNVSGDPIEGVINEADQTITVYLPYYYYSTSLLPEIEVSEGATVTPASETLLSGLLSYIQGDSILNYTYTVRGKEGSSATYKLMLQVQQPDFTLQELSSDAQNPTTYTVTTYDGAAINLNWSGDFPSISDETGRIITKITLIAENGQKYIIDNNIGFKSWFSDTGILFYIPVNSATQLPTGLYHVQVTFYSKTVTLQNPIQLIQP</sequence>
<keyword evidence="1" id="KW-0732">Signal</keyword>
<dbReference type="Proteomes" id="UP001232063">
    <property type="component" value="Unassembled WGS sequence"/>
</dbReference>
<evidence type="ECO:0008006" key="4">
    <source>
        <dbReference type="Google" id="ProtNLM"/>
    </source>
</evidence>
<dbReference type="RefSeq" id="WP_314517131.1">
    <property type="nucleotide sequence ID" value="NZ_JASJOU010000015.1"/>
</dbReference>
<evidence type="ECO:0000313" key="3">
    <source>
        <dbReference type="Proteomes" id="UP001232063"/>
    </source>
</evidence>
<dbReference type="EMBL" id="JASJOU010000015">
    <property type="protein sequence ID" value="MDJ1505240.1"/>
    <property type="molecule type" value="Genomic_DNA"/>
</dbReference>
<protein>
    <recommendedName>
        <fullName evidence="4">DUF4377 domain-containing protein</fullName>
    </recommendedName>
</protein>